<comment type="caution">
    <text evidence="1">The sequence shown here is derived from an EMBL/GenBank/DDBJ whole genome shotgun (WGS) entry which is preliminary data.</text>
</comment>
<dbReference type="EMBL" id="VDEP01000404">
    <property type="protein sequence ID" value="KAA1090179.1"/>
    <property type="molecule type" value="Genomic_DNA"/>
</dbReference>
<evidence type="ECO:0000313" key="3">
    <source>
        <dbReference type="Proteomes" id="UP000325313"/>
    </source>
</evidence>
<name>A0A5B0MV22_PUCGR</name>
<evidence type="ECO:0000313" key="2">
    <source>
        <dbReference type="EMBL" id="KAA1090179.1"/>
    </source>
</evidence>
<evidence type="ECO:0000313" key="1">
    <source>
        <dbReference type="EMBL" id="KAA1080006.1"/>
    </source>
</evidence>
<proteinExistence type="predicted"/>
<dbReference type="AlphaFoldDB" id="A0A5B0MV22"/>
<organism evidence="1 3">
    <name type="scientific">Puccinia graminis f. sp. tritici</name>
    <dbReference type="NCBI Taxonomy" id="56615"/>
    <lineage>
        <taxon>Eukaryota</taxon>
        <taxon>Fungi</taxon>
        <taxon>Dikarya</taxon>
        <taxon>Basidiomycota</taxon>
        <taxon>Pucciniomycotina</taxon>
        <taxon>Pucciniomycetes</taxon>
        <taxon>Pucciniales</taxon>
        <taxon>Pucciniaceae</taxon>
        <taxon>Puccinia</taxon>
    </lineage>
</organism>
<accession>A0A5B0MV22</accession>
<gene>
    <name evidence="1" type="ORF">PGTUg99_020707</name>
    <name evidence="2" type="ORF">PGTUg99_036847</name>
</gene>
<protein>
    <submittedName>
        <fullName evidence="1">Uncharacterized protein</fullName>
    </submittedName>
</protein>
<reference evidence="1 3" key="1">
    <citation type="submission" date="2019-05" db="EMBL/GenBank/DDBJ databases">
        <title>Emergence of the Ug99 lineage of the wheat stem rust pathogen through somatic hybridization.</title>
        <authorList>
            <person name="Li F."/>
            <person name="Upadhyaya N.M."/>
            <person name="Sperschneider J."/>
            <person name="Matny O."/>
            <person name="Nguyen-Phuc H."/>
            <person name="Mago R."/>
            <person name="Raley C."/>
            <person name="Miller M.E."/>
            <person name="Silverstein K.A.T."/>
            <person name="Henningsen E."/>
            <person name="Hirsch C.D."/>
            <person name="Visser B."/>
            <person name="Pretorius Z.A."/>
            <person name="Steffenson B.J."/>
            <person name="Schwessinger B."/>
            <person name="Dodds P.N."/>
            <person name="Figueroa M."/>
        </authorList>
    </citation>
    <scope>NUCLEOTIDE SEQUENCE [LARGE SCALE GENOMIC DNA]</scope>
    <source>
        <strain evidence="1 3">Ug99</strain>
    </source>
</reference>
<sequence>MTPKQFIEAFLTAEDDAISFRRRYWGSKSGWPSTLDMIRQIKKQVNKTQKGQARCVPSEAIEAKSIILY</sequence>
<dbReference type="Proteomes" id="UP000325313">
    <property type="component" value="Unassembled WGS sequence"/>
</dbReference>
<dbReference type="EMBL" id="VDEP01000443">
    <property type="protein sequence ID" value="KAA1080006.1"/>
    <property type="molecule type" value="Genomic_DNA"/>
</dbReference>